<feature type="region of interest" description="Disordered" evidence="1">
    <location>
        <begin position="42"/>
        <end position="69"/>
    </location>
</feature>
<protein>
    <submittedName>
        <fullName evidence="2">Uncharacterized protein</fullName>
    </submittedName>
</protein>
<gene>
    <name evidence="2" type="ORF">A5642_22615</name>
</gene>
<organism evidence="2 3">
    <name type="scientific">Mycolicibacterium mucogenicum</name>
    <name type="common">Mycobacterium mucogenicum</name>
    <dbReference type="NCBI Taxonomy" id="56689"/>
    <lineage>
        <taxon>Bacteria</taxon>
        <taxon>Bacillati</taxon>
        <taxon>Actinomycetota</taxon>
        <taxon>Actinomycetes</taxon>
        <taxon>Mycobacteriales</taxon>
        <taxon>Mycobacteriaceae</taxon>
        <taxon>Mycolicibacterium</taxon>
    </lineage>
</organism>
<sequence>MSTNPALPPDFHVVDATPTSQQQAQDAVIGYLTKTLKELPPGTVFDNSRYPGSGNTPCTDQPTGTPPNEYADKRQAIFPPGTNVEAMIAKAGQIWTSWGWHVMERDGFRKPNQFGYGPDGYALQIVASNPPGYPPTITGVSPCYPGELASANVPVPAVLGNQ</sequence>
<accession>A0A1A0MM04</accession>
<dbReference type="EMBL" id="LZSF01000147">
    <property type="protein sequence ID" value="OBA86442.1"/>
    <property type="molecule type" value="Genomic_DNA"/>
</dbReference>
<evidence type="ECO:0000256" key="1">
    <source>
        <dbReference type="SAM" id="MobiDB-lite"/>
    </source>
</evidence>
<proteinExistence type="predicted"/>
<dbReference type="Proteomes" id="UP000093962">
    <property type="component" value="Unassembled WGS sequence"/>
</dbReference>
<name>A0A1A0MM04_MYCMU</name>
<evidence type="ECO:0000313" key="3">
    <source>
        <dbReference type="Proteomes" id="UP000093962"/>
    </source>
</evidence>
<reference evidence="2 3" key="1">
    <citation type="submission" date="2016-06" db="EMBL/GenBank/DDBJ databases">
        <authorList>
            <person name="Kjaerup R.B."/>
            <person name="Dalgaard T.S."/>
            <person name="Juul-Madsen H.R."/>
        </authorList>
    </citation>
    <scope>NUCLEOTIDE SEQUENCE [LARGE SCALE GENOMIC DNA]</scope>
    <source>
        <strain evidence="2 3">1199456.5</strain>
    </source>
</reference>
<feature type="compositionally biased region" description="Polar residues" evidence="1">
    <location>
        <begin position="53"/>
        <end position="63"/>
    </location>
</feature>
<comment type="caution">
    <text evidence="2">The sequence shown here is derived from an EMBL/GenBank/DDBJ whole genome shotgun (WGS) entry which is preliminary data.</text>
</comment>
<evidence type="ECO:0000313" key="2">
    <source>
        <dbReference type="EMBL" id="OBA86442.1"/>
    </source>
</evidence>
<dbReference type="AlphaFoldDB" id="A0A1A0MM04"/>